<evidence type="ECO:0000313" key="5">
    <source>
        <dbReference type="EMBL" id="KAI5431840.1"/>
    </source>
</evidence>
<proteinExistence type="inferred from homology"/>
<organism evidence="5 6">
    <name type="scientific">Pisum sativum</name>
    <name type="common">Garden pea</name>
    <name type="synonym">Lathyrus oleraceus</name>
    <dbReference type="NCBI Taxonomy" id="3888"/>
    <lineage>
        <taxon>Eukaryota</taxon>
        <taxon>Viridiplantae</taxon>
        <taxon>Streptophyta</taxon>
        <taxon>Embryophyta</taxon>
        <taxon>Tracheophyta</taxon>
        <taxon>Spermatophyta</taxon>
        <taxon>Magnoliopsida</taxon>
        <taxon>eudicotyledons</taxon>
        <taxon>Gunneridae</taxon>
        <taxon>Pentapetalae</taxon>
        <taxon>rosids</taxon>
        <taxon>fabids</taxon>
        <taxon>Fabales</taxon>
        <taxon>Fabaceae</taxon>
        <taxon>Papilionoideae</taxon>
        <taxon>50 kb inversion clade</taxon>
        <taxon>NPAAA clade</taxon>
        <taxon>Hologalegina</taxon>
        <taxon>IRL clade</taxon>
        <taxon>Fabeae</taxon>
        <taxon>Lathyrus</taxon>
    </lineage>
</organism>
<dbReference type="GO" id="GO:0030015">
    <property type="term" value="C:CCR4-NOT core complex"/>
    <property type="evidence" value="ECO:0007669"/>
    <property type="project" value="InterPro"/>
</dbReference>
<protein>
    <submittedName>
        <fullName evidence="5">NOT transcription complex subunit vip2</fullName>
    </submittedName>
</protein>
<dbReference type="AlphaFoldDB" id="A0A9D5B681"/>
<reference evidence="5 6" key="1">
    <citation type="journal article" date="2022" name="Nat. Genet.">
        <title>Improved pea reference genome and pan-genome highlight genomic features and evolutionary characteristics.</title>
        <authorList>
            <person name="Yang T."/>
            <person name="Liu R."/>
            <person name="Luo Y."/>
            <person name="Hu S."/>
            <person name="Wang D."/>
            <person name="Wang C."/>
            <person name="Pandey M.K."/>
            <person name="Ge S."/>
            <person name="Xu Q."/>
            <person name="Li N."/>
            <person name="Li G."/>
            <person name="Huang Y."/>
            <person name="Saxena R.K."/>
            <person name="Ji Y."/>
            <person name="Li M."/>
            <person name="Yan X."/>
            <person name="He Y."/>
            <person name="Liu Y."/>
            <person name="Wang X."/>
            <person name="Xiang C."/>
            <person name="Varshney R.K."/>
            <person name="Ding H."/>
            <person name="Gao S."/>
            <person name="Zong X."/>
        </authorList>
    </citation>
    <scope>NUCLEOTIDE SEQUENCE [LARGE SCALE GENOMIC DNA]</scope>
    <source>
        <strain evidence="5 6">cv. Zhongwan 6</strain>
    </source>
</reference>
<comment type="caution">
    <text evidence="5">The sequence shown here is derived from an EMBL/GenBank/DDBJ whole genome shotgun (WGS) entry which is preliminary data.</text>
</comment>
<evidence type="ECO:0000256" key="1">
    <source>
        <dbReference type="ARBA" id="ARBA00007682"/>
    </source>
</evidence>
<evidence type="ECO:0000256" key="3">
    <source>
        <dbReference type="ARBA" id="ARBA00023163"/>
    </source>
</evidence>
<feature type="compositionally biased region" description="Polar residues" evidence="4">
    <location>
        <begin position="46"/>
        <end position="68"/>
    </location>
</feature>
<dbReference type="InterPro" id="IPR040168">
    <property type="entry name" value="Not2/3/5"/>
</dbReference>
<sequence length="119" mass="12586">MSGVLPQGSPQVISMLGNSYPSAGGLLSQSYIQAVHHVNSMGMLNDLNSSDSSPFDLNDFPQLSSHPSSAGGPQGQLGTLRKQGLSPIVQQNQEFSIQNEDFPALLGYKGGNGEFTMDM</sequence>
<gene>
    <name evidence="5" type="ORF">KIW84_035838</name>
</gene>
<feature type="region of interest" description="Disordered" evidence="4">
    <location>
        <begin position="43"/>
        <end position="85"/>
    </location>
</feature>
<evidence type="ECO:0000256" key="4">
    <source>
        <dbReference type="SAM" id="MobiDB-lite"/>
    </source>
</evidence>
<dbReference type="Proteomes" id="UP001058974">
    <property type="component" value="Chromosome 3"/>
</dbReference>
<evidence type="ECO:0000256" key="2">
    <source>
        <dbReference type="ARBA" id="ARBA00023015"/>
    </source>
</evidence>
<dbReference type="PANTHER" id="PTHR23326">
    <property type="entry name" value="CCR4 NOT-RELATED"/>
    <property type="match status" value="1"/>
</dbReference>
<comment type="similarity">
    <text evidence="1">Belongs to the CNOT2/3/5 family.</text>
</comment>
<keyword evidence="2" id="KW-0805">Transcription regulation</keyword>
<accession>A0A9D5B681</accession>
<dbReference type="EMBL" id="JAMSHJ010000003">
    <property type="protein sequence ID" value="KAI5431840.1"/>
    <property type="molecule type" value="Genomic_DNA"/>
</dbReference>
<dbReference type="Gramene" id="Psat03G0583800-T1">
    <property type="protein sequence ID" value="KAI5431840.1"/>
    <property type="gene ID" value="KIW84_035838"/>
</dbReference>
<keyword evidence="3" id="KW-0804">Transcription</keyword>
<evidence type="ECO:0000313" key="6">
    <source>
        <dbReference type="Proteomes" id="UP001058974"/>
    </source>
</evidence>
<name>A0A9D5B681_PEA</name>
<keyword evidence="6" id="KW-1185">Reference proteome</keyword>